<accession>A0A4J1T662</accession>
<dbReference type="EMBL" id="CAATGA010000007">
    <property type="protein sequence ID" value="VNP27982.1"/>
    <property type="molecule type" value="Genomic_DNA"/>
</dbReference>
<sequence length="214" mass="24902">MNCRGHETRQRIVRDFEVQPKVHIKLLANQQKHSDAGATIEDEYYVFIAESKIDGKKEVIQCCMGAARDFLELINHKGLPLFNPLVGNSHVNNRQEYDNTGSGNLQPEKWNETAKQLYNAIMWLIILWNAKPDTPLFNFKYEVIKYKTYEPFESSIKRVNTTIKNGSKGKTLTEMINGYRADNDIRDEICNFNILKNKIRDMKDQQGNTMESYF</sequence>
<dbReference type="AlphaFoldDB" id="A0A4J1T662"/>
<protein>
    <submittedName>
        <fullName evidence="1">Uncharacterized protein</fullName>
    </submittedName>
</protein>
<proteinExistence type="predicted"/>
<evidence type="ECO:0000313" key="1">
    <source>
        <dbReference type="EMBL" id="VNP27982.1"/>
    </source>
</evidence>
<name>A0A4J1T662_STREE</name>
<gene>
    <name evidence="1" type="ORF">SAMEA2796746_01384</name>
</gene>
<reference evidence="1" key="1">
    <citation type="submission" date="2019-04" db="EMBL/GenBank/DDBJ databases">
        <authorList>
            <consortium name="Pathogen Informatics"/>
        </authorList>
    </citation>
    <scope>NUCLEOTIDE SEQUENCE</scope>
    <source>
        <strain evidence="1">GPSC156</strain>
    </source>
</reference>
<organism evidence="1">
    <name type="scientific">Streptococcus pneumoniae</name>
    <dbReference type="NCBI Taxonomy" id="1313"/>
    <lineage>
        <taxon>Bacteria</taxon>
        <taxon>Bacillati</taxon>
        <taxon>Bacillota</taxon>
        <taxon>Bacilli</taxon>
        <taxon>Lactobacillales</taxon>
        <taxon>Streptococcaceae</taxon>
        <taxon>Streptococcus</taxon>
    </lineage>
</organism>